<evidence type="ECO:0000313" key="1">
    <source>
        <dbReference type="EMBL" id="OGM02511.1"/>
    </source>
</evidence>
<comment type="caution">
    <text evidence="1">The sequence shown here is derived from an EMBL/GenBank/DDBJ whole genome shotgun (WGS) entry which is preliminary data.</text>
</comment>
<proteinExistence type="predicted"/>
<sequence length="432" mass="48752">MVGKESEDWTEGYISEYIKENTASRIPRMLDKGYKLSELHILWSQRAQAVFSDKRGDLFVIKVEKADYVAAPVLDSETWDAPIWVPRVHPVTGTVYTTRWNNKVKITPETAQDYVAIGGDKYREVVRGRVNLSNIPQSWSVSCLVPQRVPGGLTAGGRQQEEIWHDYAPSGIEQQRVEAMLIGIQRISEAFSQGRIKTDEDLERVAKETEEMFQKQGILTATGTFWRDLRDFVRRALQKDSLGRRNPSRALHLAAAGYTRASLVGEKARRVRTKAKNVKEYLEQANSKAIEHFRKAAEVLDRIAGLSKYKGVYAFRKNIATLTRSEALSISEINKGVIENDLKPVQAAPWLFPARSAEALLMGVNKKTDEEKERFAKTLEAGGELGLLVQHSAEDYLGRRDTVGVRNMMGEAHARLIGALQNPDFFETTVFR</sequence>
<name>A0A1F7WI80_9BACT</name>
<dbReference type="AlphaFoldDB" id="A0A1F7WI80"/>
<accession>A0A1F7WI80</accession>
<dbReference type="Proteomes" id="UP000176198">
    <property type="component" value="Unassembled WGS sequence"/>
</dbReference>
<reference evidence="1 2" key="1">
    <citation type="journal article" date="2016" name="Nat. Commun.">
        <title>Thousands of microbial genomes shed light on interconnected biogeochemical processes in an aquifer system.</title>
        <authorList>
            <person name="Anantharaman K."/>
            <person name="Brown C.T."/>
            <person name="Hug L.A."/>
            <person name="Sharon I."/>
            <person name="Castelle C.J."/>
            <person name="Probst A.J."/>
            <person name="Thomas B.C."/>
            <person name="Singh A."/>
            <person name="Wilkins M.J."/>
            <person name="Karaoz U."/>
            <person name="Brodie E.L."/>
            <person name="Williams K.H."/>
            <person name="Hubbard S.S."/>
            <person name="Banfield J.F."/>
        </authorList>
    </citation>
    <scope>NUCLEOTIDE SEQUENCE [LARGE SCALE GENOMIC DNA]</scope>
</reference>
<dbReference type="STRING" id="1802471.A2115_00815"/>
<dbReference type="EMBL" id="MGFJ01000020">
    <property type="protein sequence ID" value="OGM02511.1"/>
    <property type="molecule type" value="Genomic_DNA"/>
</dbReference>
<protein>
    <submittedName>
        <fullName evidence="1">Uncharacterized protein</fullName>
    </submittedName>
</protein>
<gene>
    <name evidence="1" type="ORF">A2115_00815</name>
</gene>
<organism evidence="1 2">
    <name type="scientific">Candidatus Woesebacteria bacterium GWA1_41_8</name>
    <dbReference type="NCBI Taxonomy" id="1802471"/>
    <lineage>
        <taxon>Bacteria</taxon>
        <taxon>Candidatus Woeseibacteriota</taxon>
    </lineage>
</organism>
<evidence type="ECO:0000313" key="2">
    <source>
        <dbReference type="Proteomes" id="UP000176198"/>
    </source>
</evidence>